<dbReference type="Pfam" id="PF13424">
    <property type="entry name" value="TPR_12"/>
    <property type="match status" value="2"/>
</dbReference>
<accession>E1IF49</accession>
<dbReference type="PANTHER" id="PTHR45641">
    <property type="entry name" value="TETRATRICOPEPTIDE REPEAT PROTEIN (AFU_ORTHOLOGUE AFUA_6G03870)"/>
    <property type="match status" value="1"/>
</dbReference>
<gene>
    <name evidence="4" type="ORF">OSCT_1950</name>
</gene>
<dbReference type="Proteomes" id="UP000054010">
    <property type="component" value="Unassembled WGS sequence"/>
</dbReference>
<dbReference type="PANTHER" id="PTHR45641:SF19">
    <property type="entry name" value="NEPHROCYSTIN-3"/>
    <property type="match status" value="1"/>
</dbReference>
<dbReference type="PRINTS" id="PR00364">
    <property type="entry name" value="DISEASERSIST"/>
</dbReference>
<name>E1IF49_9CHLR</name>
<dbReference type="Gene3D" id="1.25.40.10">
    <property type="entry name" value="Tetratricopeptide repeat domain"/>
    <property type="match status" value="2"/>
</dbReference>
<dbReference type="InterPro" id="IPR027417">
    <property type="entry name" value="P-loop_NTPase"/>
</dbReference>
<dbReference type="AlphaFoldDB" id="E1IF49"/>
<dbReference type="InterPro" id="IPR011990">
    <property type="entry name" value="TPR-like_helical_dom_sf"/>
</dbReference>
<dbReference type="Gene3D" id="3.40.50.300">
    <property type="entry name" value="P-loop containing nucleotide triphosphate hydrolases"/>
    <property type="match status" value="1"/>
</dbReference>
<dbReference type="eggNOG" id="COG0457">
    <property type="taxonomic scope" value="Bacteria"/>
</dbReference>
<evidence type="ECO:0000256" key="1">
    <source>
        <dbReference type="ARBA" id="ARBA00022737"/>
    </source>
</evidence>
<comment type="caution">
    <text evidence="4">The sequence shown here is derived from an EMBL/GenBank/DDBJ whole genome shotgun (WGS) entry which is preliminary data.</text>
</comment>
<dbReference type="STRING" id="765420.OSCT_1950"/>
<evidence type="ECO:0000313" key="4">
    <source>
        <dbReference type="EMBL" id="EFO80190.1"/>
    </source>
</evidence>
<dbReference type="EMBL" id="ADVR01000081">
    <property type="protein sequence ID" value="EFO80190.1"/>
    <property type="molecule type" value="Genomic_DNA"/>
</dbReference>
<protein>
    <submittedName>
        <fullName evidence="4">TPR repeat-containing protein</fullName>
    </submittedName>
</protein>
<dbReference type="GO" id="GO:0043531">
    <property type="term" value="F:ADP binding"/>
    <property type="evidence" value="ECO:0007669"/>
    <property type="project" value="InterPro"/>
</dbReference>
<organism evidence="4 5">
    <name type="scientific">Oscillochloris trichoides DG-6</name>
    <dbReference type="NCBI Taxonomy" id="765420"/>
    <lineage>
        <taxon>Bacteria</taxon>
        <taxon>Bacillati</taxon>
        <taxon>Chloroflexota</taxon>
        <taxon>Chloroflexia</taxon>
        <taxon>Chloroflexales</taxon>
        <taxon>Chloroflexineae</taxon>
        <taxon>Oscillochloridaceae</taxon>
        <taxon>Oscillochloris</taxon>
    </lineage>
</organism>
<dbReference type="HOGENOM" id="CLU_420216_0_0_0"/>
<keyword evidence="5" id="KW-1185">Reference proteome</keyword>
<reference evidence="4 5" key="1">
    <citation type="journal article" date="2011" name="J. Bacteriol.">
        <title>Draft genome sequence of the anoxygenic filamentous phototrophic bacterium Oscillochloris trichoides subsp. DG-6.</title>
        <authorList>
            <person name="Kuznetsov B.B."/>
            <person name="Ivanovsky R.N."/>
            <person name="Keppen O.I."/>
            <person name="Sukhacheva M.V."/>
            <person name="Bumazhkin B.K."/>
            <person name="Patutina E.O."/>
            <person name="Beletsky A.V."/>
            <person name="Mardanov A.V."/>
            <person name="Baslerov R.V."/>
            <person name="Panteleeva A.N."/>
            <person name="Kolganova T.V."/>
            <person name="Ravin N.V."/>
            <person name="Skryabin K.G."/>
        </authorList>
    </citation>
    <scope>NUCLEOTIDE SEQUENCE [LARGE SCALE GENOMIC DNA]</scope>
    <source>
        <strain evidence="4 5">DG-6</strain>
    </source>
</reference>
<keyword evidence="2 3" id="KW-0802">TPR repeat</keyword>
<dbReference type="SUPFAM" id="SSF52540">
    <property type="entry name" value="P-loop containing nucleoside triphosphate hydrolases"/>
    <property type="match status" value="1"/>
</dbReference>
<evidence type="ECO:0000256" key="2">
    <source>
        <dbReference type="ARBA" id="ARBA00022803"/>
    </source>
</evidence>
<evidence type="ECO:0000256" key="3">
    <source>
        <dbReference type="PROSITE-ProRule" id="PRU00339"/>
    </source>
</evidence>
<dbReference type="OrthoDB" id="136988at2"/>
<proteinExistence type="predicted"/>
<evidence type="ECO:0000313" key="5">
    <source>
        <dbReference type="Proteomes" id="UP000054010"/>
    </source>
</evidence>
<sequence>MSQQDAIITALAAALPTELAGHAGDLAALLSRDPAAIATEIAARPVLAVALASLAGQTIAVAGAPLQFARHQIGTLQEITISGGYVHQIIGTAISIQLPPVGTYRDLASALELLAAMPLDDPPPHAPLPTPHRMPFSRNPHFVGRGDDLRWLAATLKGGATAAIGQIAAATGLGGVGKTNLATEFAHRYGQFFAGGVFWLSFADPQVITAEIAACGMALNLPGFADLKIDDQVRRVMAAWQEALPRLLIFDNCEDEALLAQWRPTTGGCRVLVTSRRAIWSRSLAVASHPLGILSREESIALLHKHRPDLAADDPWLAAIAEELGDLPLALHLAGSFLETYRQSPTFGNPANFFAELRDQRLLDHDALQGIDVTPSPTNHELHVARTFALSTNQLSPSDPVDALARRILARAACLAPGETIPRDLLFATLELAEDDRAALRQAERGLRRVVDVGLVDIDADGAISLHRLVTMFIERSIVDNQKQNAVIRGIEKFTISYIDDYLDIIIIQKIIVHLEFLTQQFINQPTDQTIAIMLLTGRVLTVLGDYPRARDTFEMVLRESKRLQEDNPDFIATVLHYTGALAFRQNDLNYAYRCQIEAFNIRKHIWGEQSLEVAASLFEMGAITYLQGNLDEAWRLQKQVLKIRKRELGKHHIHIAASYHQLGAISYSRRNFSQAHRFHTAALMIRQNTFGNVHPDVAASLFELGTIALEMLDLTNAQKQLEKSLEIREKIYGSLHLETAGSLNNLAINYCYQGKFEQAADLMRRALSIREQRLGLQHPYTQDSRRSLAAIEQRLAQKST</sequence>
<feature type="repeat" description="TPR" evidence="3">
    <location>
        <begin position="741"/>
        <end position="774"/>
    </location>
</feature>
<dbReference type="SMART" id="SM00028">
    <property type="entry name" value="TPR"/>
    <property type="match status" value="5"/>
</dbReference>
<dbReference type="InterPro" id="IPR019734">
    <property type="entry name" value="TPR_rpt"/>
</dbReference>
<keyword evidence="1" id="KW-0677">Repeat</keyword>
<dbReference type="SUPFAM" id="SSF48452">
    <property type="entry name" value="TPR-like"/>
    <property type="match status" value="2"/>
</dbReference>
<dbReference type="PROSITE" id="PS50005">
    <property type="entry name" value="TPR"/>
    <property type="match status" value="1"/>
</dbReference>